<gene>
    <name evidence="1" type="ORF">Cvel_8334</name>
</gene>
<dbReference type="Gene3D" id="3.40.50.150">
    <property type="entry name" value="Vaccinia Virus protein VP39"/>
    <property type="match status" value="1"/>
</dbReference>
<sequence length="399" mass="44365">MGSRGSARSFFRTPLGASALGVGVGCFLGSLRMTFAKEGKPAKCEGEGEWTAYPEQRKPRRLSITERLFHKVEKFRFKIAFDRVGSESLETINNCGYRYLPSGVTKAEATAQGKEEDPALSLAGAPVGEKKNRVIASDLLDDGEIGKSKQFIDPCPPPDLDAMFPFAKNTRAGAALYHHICTTGFMGERQNLVKGKRVLDVGCYLGGGAHYIAESLGASEVVAIDFLPSTIDQCHQIYSKEPLDKNKAEEKEEGIEWNPDKMQTLRDERRVYSPKTKFLLADALTLHEIFPPKSFDVIVCIDTVKSFASIPLFLEICRYLLKDDGLLLLSDMLGGEKVQQVHFFMERQFRNAGFDVAVAGDLSAGVRLAHWERFQRPYPYTGFHTAHYVALKAPELPQE</sequence>
<dbReference type="PROSITE" id="PS51257">
    <property type="entry name" value="PROKAR_LIPOPROTEIN"/>
    <property type="match status" value="1"/>
</dbReference>
<dbReference type="CDD" id="cd02440">
    <property type="entry name" value="AdoMet_MTases"/>
    <property type="match status" value="1"/>
</dbReference>
<reference evidence="1" key="1">
    <citation type="submission" date="2014-11" db="EMBL/GenBank/DDBJ databases">
        <authorList>
            <person name="Otto D Thomas"/>
            <person name="Naeem Raeece"/>
        </authorList>
    </citation>
    <scope>NUCLEOTIDE SEQUENCE</scope>
</reference>
<dbReference type="AlphaFoldDB" id="A0A0G4HSU5"/>
<dbReference type="GO" id="GO:0008168">
    <property type="term" value="F:methyltransferase activity"/>
    <property type="evidence" value="ECO:0007669"/>
    <property type="project" value="TreeGrafter"/>
</dbReference>
<accession>A0A0G4HSU5</accession>
<evidence type="ECO:0008006" key="2">
    <source>
        <dbReference type="Google" id="ProtNLM"/>
    </source>
</evidence>
<dbReference type="VEuPathDB" id="CryptoDB:Cvel_8334"/>
<protein>
    <recommendedName>
        <fullName evidence="2">Methyltransferase domain-containing protein</fullName>
    </recommendedName>
</protein>
<dbReference type="PANTHER" id="PTHR43591:SF24">
    <property type="entry name" value="2-METHOXY-6-POLYPRENYL-1,4-BENZOQUINOL METHYLASE, MITOCHONDRIAL"/>
    <property type="match status" value="1"/>
</dbReference>
<proteinExistence type="predicted"/>
<dbReference type="Pfam" id="PF13489">
    <property type="entry name" value="Methyltransf_23"/>
    <property type="match status" value="1"/>
</dbReference>
<dbReference type="PANTHER" id="PTHR43591">
    <property type="entry name" value="METHYLTRANSFERASE"/>
    <property type="match status" value="1"/>
</dbReference>
<name>A0A0G4HSU5_9ALVE</name>
<dbReference type="SUPFAM" id="SSF53335">
    <property type="entry name" value="S-adenosyl-L-methionine-dependent methyltransferases"/>
    <property type="match status" value="1"/>
</dbReference>
<organism evidence="1">
    <name type="scientific">Chromera velia CCMP2878</name>
    <dbReference type="NCBI Taxonomy" id="1169474"/>
    <lineage>
        <taxon>Eukaryota</taxon>
        <taxon>Sar</taxon>
        <taxon>Alveolata</taxon>
        <taxon>Colpodellida</taxon>
        <taxon>Chromeraceae</taxon>
        <taxon>Chromera</taxon>
    </lineage>
</organism>
<evidence type="ECO:0000313" key="1">
    <source>
        <dbReference type="EMBL" id="CEM47417.1"/>
    </source>
</evidence>
<dbReference type="EMBL" id="CDMZ01003740">
    <property type="protein sequence ID" value="CEM47417.1"/>
    <property type="molecule type" value="Genomic_DNA"/>
</dbReference>
<dbReference type="InterPro" id="IPR029063">
    <property type="entry name" value="SAM-dependent_MTases_sf"/>
</dbReference>